<evidence type="ECO:0000256" key="5">
    <source>
        <dbReference type="ARBA" id="ARBA00022729"/>
    </source>
</evidence>
<dbReference type="Proteomes" id="UP000014500">
    <property type="component" value="Unassembled WGS sequence"/>
</dbReference>
<sequence length="370" mass="42937">MHRTSLIVAVAALLTFVRPQIEPVAGEAEQVLATFLQLFGFKTRPRSRRDLGDVPVPSSMLQLYKRQLRFTSEYSDSTHFVRRDTRNANTVRSFVHSEISDDVFNEPFRFVYRFNLTDFPVSENPTAAELRIYRRKLSTFRFPRQQIDVYDIVNRKPGDDDPILRLLDTRTVDVRENGWESFDVLPSVARWRRDATQNNGILVKVSKNRSREPPSEEHVRLTWKNDNDTYYSPVLLVFTDDGRPGAGSSRIRRNTQRRIRNRKIRRDICRRHSLYVDFADVGWNDWIVAPPGYHAFFCRGECSFPLAEHMNATNHAIVQTLVNSVKPSALPRSCCIPTELTPISMLYVDEYDKVVLKNYDKMVVEGCGCR</sequence>
<dbReference type="FunFam" id="2.10.90.10:FF:000103">
    <property type="entry name" value="Bone morphogenetic protein 16"/>
    <property type="match status" value="1"/>
</dbReference>
<dbReference type="PROSITE" id="PS00250">
    <property type="entry name" value="TGF_BETA_1"/>
    <property type="match status" value="1"/>
</dbReference>
<comment type="subcellular location">
    <subcellularLocation>
        <location evidence="1">Secreted</location>
    </subcellularLocation>
</comment>
<proteinExistence type="inferred from homology"/>
<dbReference type="Pfam" id="PF00019">
    <property type="entry name" value="TGF_beta"/>
    <property type="match status" value="1"/>
</dbReference>
<dbReference type="Gene3D" id="2.10.90.10">
    <property type="entry name" value="Cystine-knot cytokines"/>
    <property type="match status" value="1"/>
</dbReference>
<reference evidence="13" key="2">
    <citation type="submission" date="2015-02" db="UniProtKB">
        <authorList>
            <consortium name="EnsemblMetazoa"/>
        </authorList>
    </citation>
    <scope>IDENTIFICATION</scope>
</reference>
<dbReference type="PANTHER" id="PTHR11848">
    <property type="entry name" value="TGF-BETA FAMILY"/>
    <property type="match status" value="1"/>
</dbReference>
<feature type="chain" id="PRO_5004580299" description="TGF-beta family profile domain-containing protein" evidence="11">
    <location>
        <begin position="20"/>
        <end position="370"/>
    </location>
</feature>
<evidence type="ECO:0000256" key="6">
    <source>
        <dbReference type="ARBA" id="ARBA00022782"/>
    </source>
</evidence>
<dbReference type="GO" id="GO:0005125">
    <property type="term" value="F:cytokine activity"/>
    <property type="evidence" value="ECO:0007669"/>
    <property type="project" value="TreeGrafter"/>
</dbReference>
<dbReference type="SUPFAM" id="SSF57501">
    <property type="entry name" value="Cystine-knot cytokines"/>
    <property type="match status" value="1"/>
</dbReference>
<dbReference type="Pfam" id="PF00688">
    <property type="entry name" value="TGFb_propeptide"/>
    <property type="match status" value="1"/>
</dbReference>
<accession>T1JGM9</accession>
<organism evidence="13 14">
    <name type="scientific">Strigamia maritima</name>
    <name type="common">European centipede</name>
    <name type="synonym">Geophilus maritimus</name>
    <dbReference type="NCBI Taxonomy" id="126957"/>
    <lineage>
        <taxon>Eukaryota</taxon>
        <taxon>Metazoa</taxon>
        <taxon>Ecdysozoa</taxon>
        <taxon>Arthropoda</taxon>
        <taxon>Myriapoda</taxon>
        <taxon>Chilopoda</taxon>
        <taxon>Pleurostigmophora</taxon>
        <taxon>Geophilomorpha</taxon>
        <taxon>Linotaeniidae</taxon>
        <taxon>Strigamia</taxon>
    </lineage>
</organism>
<keyword evidence="5 11" id="KW-0732">Signal</keyword>
<dbReference type="EMBL" id="JH432211">
    <property type="status" value="NOT_ANNOTATED_CDS"/>
    <property type="molecule type" value="Genomic_DNA"/>
</dbReference>
<dbReference type="InterPro" id="IPR029034">
    <property type="entry name" value="Cystine-knot_cytokine"/>
</dbReference>
<dbReference type="PROSITE" id="PS51362">
    <property type="entry name" value="TGF_BETA_2"/>
    <property type="match status" value="1"/>
</dbReference>
<dbReference type="GO" id="GO:0051240">
    <property type="term" value="P:positive regulation of multicellular organismal process"/>
    <property type="evidence" value="ECO:0007669"/>
    <property type="project" value="UniProtKB-ARBA"/>
</dbReference>
<dbReference type="InterPro" id="IPR001111">
    <property type="entry name" value="TGF-b_propeptide"/>
</dbReference>
<dbReference type="HOGENOM" id="CLU_020515_4_1_1"/>
<dbReference type="SMART" id="SM00204">
    <property type="entry name" value="TGFB"/>
    <property type="match status" value="1"/>
</dbReference>
<dbReference type="PhylomeDB" id="T1JGM9"/>
<protein>
    <recommendedName>
        <fullName evidence="12">TGF-beta family profile domain-containing protein</fullName>
    </recommendedName>
</protein>
<dbReference type="eggNOG" id="KOG3900">
    <property type="taxonomic scope" value="Eukaryota"/>
</dbReference>
<evidence type="ECO:0000256" key="11">
    <source>
        <dbReference type="SAM" id="SignalP"/>
    </source>
</evidence>
<reference evidence="14" key="1">
    <citation type="submission" date="2011-05" db="EMBL/GenBank/DDBJ databases">
        <authorList>
            <person name="Richards S.R."/>
            <person name="Qu J."/>
            <person name="Jiang H."/>
            <person name="Jhangiani S.N."/>
            <person name="Agravi P."/>
            <person name="Goodspeed R."/>
            <person name="Gross S."/>
            <person name="Mandapat C."/>
            <person name="Jackson L."/>
            <person name="Mathew T."/>
            <person name="Pu L."/>
            <person name="Thornton R."/>
            <person name="Saada N."/>
            <person name="Wilczek-Boney K.B."/>
            <person name="Lee S."/>
            <person name="Kovar C."/>
            <person name="Wu Y."/>
            <person name="Scherer S.E."/>
            <person name="Worley K.C."/>
            <person name="Muzny D.M."/>
            <person name="Gibbs R."/>
        </authorList>
    </citation>
    <scope>NUCLEOTIDE SEQUENCE</scope>
    <source>
        <strain evidence="14">Brora</strain>
    </source>
</reference>
<name>T1JGM9_STRMM</name>
<feature type="domain" description="TGF-beta family profile" evidence="12">
    <location>
        <begin position="250"/>
        <end position="370"/>
    </location>
</feature>
<dbReference type="PANTHER" id="PTHR11848:SF263">
    <property type="entry name" value="PROTEIN DECAPENTAPLEGIC"/>
    <property type="match status" value="1"/>
</dbReference>
<evidence type="ECO:0000256" key="9">
    <source>
        <dbReference type="ARBA" id="ARBA00023180"/>
    </source>
</evidence>
<keyword evidence="3" id="KW-0217">Developmental protein</keyword>
<keyword evidence="4" id="KW-0964">Secreted</keyword>
<dbReference type="InterPro" id="IPR015615">
    <property type="entry name" value="TGF-beta-rel"/>
</dbReference>
<evidence type="ECO:0000256" key="10">
    <source>
        <dbReference type="RuleBase" id="RU000354"/>
    </source>
</evidence>
<dbReference type="AlphaFoldDB" id="T1JGM9"/>
<keyword evidence="6" id="KW-0221">Differentiation</keyword>
<dbReference type="GO" id="GO:0051094">
    <property type="term" value="P:positive regulation of developmental process"/>
    <property type="evidence" value="ECO:0007669"/>
    <property type="project" value="UniProtKB-ARBA"/>
</dbReference>
<keyword evidence="14" id="KW-1185">Reference proteome</keyword>
<dbReference type="InterPro" id="IPR001839">
    <property type="entry name" value="TGF-b_C"/>
</dbReference>
<evidence type="ECO:0000256" key="1">
    <source>
        <dbReference type="ARBA" id="ARBA00004613"/>
    </source>
</evidence>
<evidence type="ECO:0000256" key="2">
    <source>
        <dbReference type="ARBA" id="ARBA00006656"/>
    </source>
</evidence>
<dbReference type="OMA" id="PQNHELL"/>
<evidence type="ECO:0000313" key="13">
    <source>
        <dbReference type="EnsemblMetazoa" id="SMAR013002-PA"/>
    </source>
</evidence>
<evidence type="ECO:0000313" key="14">
    <source>
        <dbReference type="Proteomes" id="UP000014500"/>
    </source>
</evidence>
<evidence type="ECO:0000256" key="8">
    <source>
        <dbReference type="ARBA" id="ARBA00023157"/>
    </source>
</evidence>
<evidence type="ECO:0000256" key="7">
    <source>
        <dbReference type="ARBA" id="ARBA00023030"/>
    </source>
</evidence>
<comment type="similarity">
    <text evidence="2 10">Belongs to the TGF-beta family.</text>
</comment>
<evidence type="ECO:0000259" key="12">
    <source>
        <dbReference type="PROSITE" id="PS51362"/>
    </source>
</evidence>
<dbReference type="Gene3D" id="2.60.120.970">
    <property type="match status" value="1"/>
</dbReference>
<dbReference type="GO" id="GO:0008083">
    <property type="term" value="F:growth factor activity"/>
    <property type="evidence" value="ECO:0007669"/>
    <property type="project" value="UniProtKB-KW"/>
</dbReference>
<dbReference type="STRING" id="126957.T1JGM9"/>
<feature type="signal peptide" evidence="11">
    <location>
        <begin position="1"/>
        <end position="19"/>
    </location>
</feature>
<dbReference type="GO" id="GO:0005615">
    <property type="term" value="C:extracellular space"/>
    <property type="evidence" value="ECO:0007669"/>
    <property type="project" value="TreeGrafter"/>
</dbReference>
<keyword evidence="8" id="KW-1015">Disulfide bond</keyword>
<evidence type="ECO:0000256" key="4">
    <source>
        <dbReference type="ARBA" id="ARBA00022525"/>
    </source>
</evidence>
<evidence type="ECO:0000256" key="3">
    <source>
        <dbReference type="ARBA" id="ARBA00022473"/>
    </source>
</evidence>
<keyword evidence="7 10" id="KW-0339">Growth factor</keyword>
<keyword evidence="9" id="KW-0325">Glycoprotein</keyword>
<dbReference type="GO" id="GO:0030154">
    <property type="term" value="P:cell differentiation"/>
    <property type="evidence" value="ECO:0007669"/>
    <property type="project" value="UniProtKB-KW"/>
</dbReference>
<dbReference type="InterPro" id="IPR017948">
    <property type="entry name" value="TGFb_CS"/>
</dbReference>
<dbReference type="EnsemblMetazoa" id="SMAR013002-RA">
    <property type="protein sequence ID" value="SMAR013002-PA"/>
    <property type="gene ID" value="SMAR013002"/>
</dbReference>
<dbReference type="CDD" id="cd13760">
    <property type="entry name" value="TGF_beta_BMP2_like"/>
    <property type="match status" value="1"/>
</dbReference>